<feature type="compositionally biased region" description="Basic and acidic residues" evidence="1">
    <location>
        <begin position="40"/>
        <end position="55"/>
    </location>
</feature>
<dbReference type="GeneTree" id="ENSGT00940000182206"/>
<dbReference type="PaxDb" id="30732-ENSOMEP00000030283"/>
<protein>
    <submittedName>
        <fullName evidence="2">Uncharacterized protein</fullName>
    </submittedName>
</protein>
<feature type="region of interest" description="Disordered" evidence="1">
    <location>
        <begin position="32"/>
        <end position="55"/>
    </location>
</feature>
<organism evidence="2 3">
    <name type="scientific">Oryzias melastigma</name>
    <name type="common">Marine medaka</name>
    <dbReference type="NCBI Taxonomy" id="30732"/>
    <lineage>
        <taxon>Eukaryota</taxon>
        <taxon>Metazoa</taxon>
        <taxon>Chordata</taxon>
        <taxon>Craniata</taxon>
        <taxon>Vertebrata</taxon>
        <taxon>Euteleostomi</taxon>
        <taxon>Actinopterygii</taxon>
        <taxon>Neopterygii</taxon>
        <taxon>Teleostei</taxon>
        <taxon>Neoteleostei</taxon>
        <taxon>Acanthomorphata</taxon>
        <taxon>Ovalentaria</taxon>
        <taxon>Atherinomorphae</taxon>
        <taxon>Beloniformes</taxon>
        <taxon>Adrianichthyidae</taxon>
        <taxon>Oryziinae</taxon>
        <taxon>Oryzias</taxon>
    </lineage>
</organism>
<dbReference type="AlphaFoldDB" id="A0A3B3DJJ2"/>
<proteinExistence type="predicted"/>
<reference evidence="2" key="1">
    <citation type="submission" date="2025-08" db="UniProtKB">
        <authorList>
            <consortium name="Ensembl"/>
        </authorList>
    </citation>
    <scope>IDENTIFICATION</scope>
</reference>
<accession>A0A3B3DJJ2</accession>
<keyword evidence="3" id="KW-1185">Reference proteome</keyword>
<evidence type="ECO:0000313" key="3">
    <source>
        <dbReference type="Proteomes" id="UP000261560"/>
    </source>
</evidence>
<evidence type="ECO:0000313" key="2">
    <source>
        <dbReference type="Ensembl" id="ENSOMEP00000030283.1"/>
    </source>
</evidence>
<evidence type="ECO:0000256" key="1">
    <source>
        <dbReference type="SAM" id="MobiDB-lite"/>
    </source>
</evidence>
<name>A0A3B3DJJ2_ORYME</name>
<sequence>MLHGLKKPRFSLQTRTHVSPISTLCVQEAWSDDGEGQEMEQTKKLKDKNGCKSQL</sequence>
<dbReference type="Ensembl" id="ENSOMET00000020521.1">
    <property type="protein sequence ID" value="ENSOMEP00000030283.1"/>
    <property type="gene ID" value="ENSOMEG00000000860.1"/>
</dbReference>
<dbReference type="Proteomes" id="UP000261560">
    <property type="component" value="Unplaced"/>
</dbReference>
<reference evidence="2" key="2">
    <citation type="submission" date="2025-09" db="UniProtKB">
        <authorList>
            <consortium name="Ensembl"/>
        </authorList>
    </citation>
    <scope>IDENTIFICATION</scope>
</reference>